<protein>
    <submittedName>
        <fullName evidence="1">Uncharacterized protein</fullName>
    </submittedName>
</protein>
<evidence type="ECO:0000313" key="1">
    <source>
        <dbReference type="EMBL" id="GKX47255.1"/>
    </source>
</evidence>
<evidence type="ECO:0000313" key="2">
    <source>
        <dbReference type="Proteomes" id="UP001058167"/>
    </source>
</evidence>
<accession>A0ABQ5L5N5</accession>
<dbReference type="EMBL" id="BRLF01000004">
    <property type="protein sequence ID" value="GKX47255.1"/>
    <property type="molecule type" value="Genomic_DNA"/>
</dbReference>
<gene>
    <name evidence="1" type="ORF">SOASR016_20070</name>
</gene>
<keyword evidence="2" id="KW-1185">Reference proteome</keyword>
<proteinExistence type="predicted"/>
<sequence>MYRIFTRQIRVLPVVIDVNNAGFIVYNRLVLSNVSLFNIHHSLLRYKNQPDKRFEHNMNEPATLTLADLTYSLYGLRMWELKRIGLLYSQ</sequence>
<organism evidence="1 2">
    <name type="scientific">Pectobacterium carotovorum subsp. carotovorum</name>
    <name type="common">Erwinia carotovora subsp. carotovora</name>
    <dbReference type="NCBI Taxonomy" id="555"/>
    <lineage>
        <taxon>Bacteria</taxon>
        <taxon>Pseudomonadati</taxon>
        <taxon>Pseudomonadota</taxon>
        <taxon>Gammaproteobacteria</taxon>
        <taxon>Enterobacterales</taxon>
        <taxon>Pectobacteriaceae</taxon>
        <taxon>Pectobacterium</taxon>
    </lineage>
</organism>
<reference evidence="1" key="1">
    <citation type="submission" date="2022-06" db="EMBL/GenBank/DDBJ databases">
        <title>Draft genome sequences of Pectobacterium carotovorum subsp. carotovorum str. NBRC12380.</title>
        <authorList>
            <person name="Wakabayashi Y."/>
            <person name="Kojima K."/>
        </authorList>
    </citation>
    <scope>NUCLEOTIDE SEQUENCE</scope>
    <source>
        <strain evidence="1">NBRC 12380</strain>
    </source>
</reference>
<comment type="caution">
    <text evidence="1">The sequence shown here is derived from an EMBL/GenBank/DDBJ whole genome shotgun (WGS) entry which is preliminary data.</text>
</comment>
<name>A0ABQ5L5N5_PECCC</name>
<dbReference type="Proteomes" id="UP001058167">
    <property type="component" value="Unassembled WGS sequence"/>
</dbReference>